<evidence type="ECO:0000256" key="1">
    <source>
        <dbReference type="SAM" id="Coils"/>
    </source>
</evidence>
<dbReference type="EMBL" id="VEVO01000010">
    <property type="protein sequence ID" value="KAF0036241.1"/>
    <property type="molecule type" value="Genomic_DNA"/>
</dbReference>
<reference evidence="3 4" key="1">
    <citation type="submission" date="2019-06" db="EMBL/GenBank/DDBJ databases">
        <title>Draft genomes of female and male turbot (Scophthalmus maximus).</title>
        <authorList>
            <person name="Xu H."/>
            <person name="Xu X.-W."/>
            <person name="Shao C."/>
            <person name="Chen S."/>
        </authorList>
    </citation>
    <scope>NUCLEOTIDE SEQUENCE [LARGE SCALE GENOMIC DNA]</scope>
    <source>
        <strain evidence="3">Ysfricsl-2016a</strain>
        <tissue evidence="3">Blood</tissue>
    </source>
</reference>
<organism evidence="3 4">
    <name type="scientific">Scophthalmus maximus</name>
    <name type="common">Turbot</name>
    <name type="synonym">Psetta maxima</name>
    <dbReference type="NCBI Taxonomy" id="52904"/>
    <lineage>
        <taxon>Eukaryota</taxon>
        <taxon>Metazoa</taxon>
        <taxon>Chordata</taxon>
        <taxon>Craniata</taxon>
        <taxon>Vertebrata</taxon>
        <taxon>Euteleostomi</taxon>
        <taxon>Actinopterygii</taxon>
        <taxon>Neopterygii</taxon>
        <taxon>Teleostei</taxon>
        <taxon>Neoteleostei</taxon>
        <taxon>Acanthomorphata</taxon>
        <taxon>Carangaria</taxon>
        <taxon>Pleuronectiformes</taxon>
        <taxon>Pleuronectoidei</taxon>
        <taxon>Scophthalmidae</taxon>
        <taxon>Scophthalmus</taxon>
    </lineage>
</organism>
<gene>
    <name evidence="3" type="ORF">F2P81_011553</name>
</gene>
<feature type="coiled-coil region" evidence="1">
    <location>
        <begin position="188"/>
        <end position="251"/>
    </location>
</feature>
<accession>A0A6A4SYZ7</accession>
<feature type="region of interest" description="Disordered" evidence="2">
    <location>
        <begin position="376"/>
        <end position="433"/>
    </location>
</feature>
<comment type="caution">
    <text evidence="3">The sequence shown here is derived from an EMBL/GenBank/DDBJ whole genome shotgun (WGS) entry which is preliminary data.</text>
</comment>
<evidence type="ECO:0000313" key="4">
    <source>
        <dbReference type="Proteomes" id="UP000438429"/>
    </source>
</evidence>
<dbReference type="AlphaFoldDB" id="A0A6A4SYZ7"/>
<name>A0A6A4SYZ7_SCOMX</name>
<protein>
    <submittedName>
        <fullName evidence="3">Uncharacterized protein</fullName>
    </submittedName>
</protein>
<sequence length="433" mass="49786">MKAAVEQSMQDADEDSVSQDMASQRLKIYSIKTSEGPGDTGIVLDGVTVLTALGNFATACTMLVGLAYAVTLAYPKELSTKPTALMRPNCDLFHVTPPSQAVRMFPLILDQLRLISRSHLDLRPNCSRDEELKSRGEELLSSFLEAGWGLRCYPLFVFQSPGQVQMFAGDPAQHCVSAPSKESLCRVINSFKGENQELAALNAEWKKELDSKSIKWEFERTNLIEGRIYGLQTAKENMDSLAEALEESRARVRGRETRLKDMASTFRAKEEDITCARGSLQRREAETQTLEAKILQNESVWQVRMSVLEDSLTTEREVSIHRMEELQQALRDKNEKMLTEQQDWLSQVTRMEEEIKLLIQENKELQELALMSNKDKVRIKKQEKKSKEAAEKRLKEERRAREEQGKKEKLEREEEEKRKRKEIKKRGEERRNK</sequence>
<proteinExistence type="predicted"/>
<dbReference type="Proteomes" id="UP000438429">
    <property type="component" value="Unassembled WGS sequence"/>
</dbReference>
<feature type="compositionally biased region" description="Basic and acidic residues" evidence="2">
    <location>
        <begin position="385"/>
        <end position="417"/>
    </location>
</feature>
<keyword evidence="1" id="KW-0175">Coiled coil</keyword>
<evidence type="ECO:0000313" key="3">
    <source>
        <dbReference type="EMBL" id="KAF0036241.1"/>
    </source>
</evidence>
<evidence type="ECO:0000256" key="2">
    <source>
        <dbReference type="SAM" id="MobiDB-lite"/>
    </source>
</evidence>